<dbReference type="SUPFAM" id="SSF54862">
    <property type="entry name" value="4Fe-4S ferredoxins"/>
    <property type="match status" value="1"/>
</dbReference>
<sequence>MRVIVDYDQCDANGLCSELAPKIFELGADDVLRVREERPRPELWPAAEEAARACPKLAITLTEHA</sequence>
<evidence type="ECO:0000256" key="7">
    <source>
        <dbReference type="ARBA" id="ARBA00023291"/>
    </source>
</evidence>
<comment type="caution">
    <text evidence="9">The sequence shown here is derived from an EMBL/GenBank/DDBJ whole genome shotgun (WGS) entry which is preliminary data.</text>
</comment>
<evidence type="ECO:0000256" key="2">
    <source>
        <dbReference type="ARBA" id="ARBA00022448"/>
    </source>
</evidence>
<dbReference type="InterPro" id="IPR051269">
    <property type="entry name" value="Fe-S_cluster_ET"/>
</dbReference>
<keyword evidence="3 8" id="KW-0479">Metal-binding</keyword>
<keyword evidence="2 8" id="KW-0813">Transport</keyword>
<dbReference type="Proteomes" id="UP000295578">
    <property type="component" value="Unassembled WGS sequence"/>
</dbReference>
<dbReference type="Pfam" id="PF13459">
    <property type="entry name" value="Fer4_15"/>
    <property type="match status" value="1"/>
</dbReference>
<keyword evidence="4 8" id="KW-0249">Electron transport</keyword>
<evidence type="ECO:0000256" key="6">
    <source>
        <dbReference type="ARBA" id="ARBA00023014"/>
    </source>
</evidence>
<organism evidence="9 10">
    <name type="scientific">Actinomadura darangshiensis</name>
    <dbReference type="NCBI Taxonomy" id="705336"/>
    <lineage>
        <taxon>Bacteria</taxon>
        <taxon>Bacillati</taxon>
        <taxon>Actinomycetota</taxon>
        <taxon>Actinomycetes</taxon>
        <taxon>Streptosporangiales</taxon>
        <taxon>Thermomonosporaceae</taxon>
        <taxon>Actinomadura</taxon>
    </lineage>
</organism>
<keyword evidence="10" id="KW-1185">Reference proteome</keyword>
<evidence type="ECO:0000313" key="10">
    <source>
        <dbReference type="Proteomes" id="UP000295578"/>
    </source>
</evidence>
<dbReference type="GO" id="GO:0005506">
    <property type="term" value="F:iron ion binding"/>
    <property type="evidence" value="ECO:0007669"/>
    <property type="project" value="UniProtKB-UniRule"/>
</dbReference>
<dbReference type="InterPro" id="IPR001080">
    <property type="entry name" value="3Fe4S_ferredoxin"/>
</dbReference>
<gene>
    <name evidence="9" type="ORF">E1293_41115</name>
</gene>
<evidence type="ECO:0000256" key="4">
    <source>
        <dbReference type="ARBA" id="ARBA00022982"/>
    </source>
</evidence>
<dbReference type="AlphaFoldDB" id="A0A4R5A2C0"/>
<comment type="function">
    <text evidence="8">Ferredoxins are iron-sulfur proteins that transfer electrons in a wide variety of metabolic reactions.</text>
</comment>
<keyword evidence="6 8" id="KW-0411">Iron-sulfur</keyword>
<dbReference type="PANTHER" id="PTHR36923">
    <property type="entry name" value="FERREDOXIN"/>
    <property type="match status" value="1"/>
</dbReference>
<dbReference type="EMBL" id="SMKY01000353">
    <property type="protein sequence ID" value="TDD64804.1"/>
    <property type="molecule type" value="Genomic_DNA"/>
</dbReference>
<evidence type="ECO:0000256" key="5">
    <source>
        <dbReference type="ARBA" id="ARBA00023004"/>
    </source>
</evidence>
<keyword evidence="5 8" id="KW-0408">Iron</keyword>
<accession>A0A4R5A2C0</accession>
<dbReference type="Gene3D" id="3.30.70.20">
    <property type="match status" value="1"/>
</dbReference>
<protein>
    <recommendedName>
        <fullName evidence="8">Ferredoxin</fullName>
    </recommendedName>
</protein>
<reference evidence="9 10" key="1">
    <citation type="submission" date="2019-03" db="EMBL/GenBank/DDBJ databases">
        <title>Draft genome sequences of novel Actinobacteria.</title>
        <authorList>
            <person name="Sahin N."/>
            <person name="Ay H."/>
            <person name="Saygin H."/>
        </authorList>
    </citation>
    <scope>NUCLEOTIDE SEQUENCE [LARGE SCALE GENOMIC DNA]</scope>
    <source>
        <strain evidence="9 10">DSM 45941</strain>
    </source>
</reference>
<dbReference type="PANTHER" id="PTHR36923:SF3">
    <property type="entry name" value="FERREDOXIN"/>
    <property type="match status" value="1"/>
</dbReference>
<evidence type="ECO:0000313" key="9">
    <source>
        <dbReference type="EMBL" id="TDD64804.1"/>
    </source>
</evidence>
<name>A0A4R5A2C0_9ACTN</name>
<dbReference type="GO" id="GO:0051538">
    <property type="term" value="F:3 iron, 4 sulfur cluster binding"/>
    <property type="evidence" value="ECO:0007669"/>
    <property type="project" value="UniProtKB-KW"/>
</dbReference>
<dbReference type="RefSeq" id="WP_132204602.1">
    <property type="nucleotide sequence ID" value="NZ_SMKY01000353.1"/>
</dbReference>
<keyword evidence="7" id="KW-0003">3Fe-4S</keyword>
<proteinExistence type="predicted"/>
<comment type="cofactor">
    <cofactor evidence="1">
        <name>[3Fe-4S] cluster</name>
        <dbReference type="ChEBI" id="CHEBI:21137"/>
    </cofactor>
</comment>
<evidence type="ECO:0000256" key="1">
    <source>
        <dbReference type="ARBA" id="ARBA00001927"/>
    </source>
</evidence>
<dbReference type="PRINTS" id="PR00352">
    <property type="entry name" value="3FE4SFRDOXIN"/>
</dbReference>
<dbReference type="OrthoDB" id="3215002at2"/>
<dbReference type="GO" id="GO:0009055">
    <property type="term" value="F:electron transfer activity"/>
    <property type="evidence" value="ECO:0007669"/>
    <property type="project" value="UniProtKB-UniRule"/>
</dbReference>
<evidence type="ECO:0000256" key="3">
    <source>
        <dbReference type="ARBA" id="ARBA00022723"/>
    </source>
</evidence>
<evidence type="ECO:0000256" key="8">
    <source>
        <dbReference type="RuleBase" id="RU368020"/>
    </source>
</evidence>